<dbReference type="SMART" id="SM00184">
    <property type="entry name" value="RING"/>
    <property type="match status" value="1"/>
</dbReference>
<dbReference type="PANTHER" id="PTHR46171:SF3">
    <property type="entry name" value="GH10160P"/>
    <property type="match status" value="1"/>
</dbReference>
<name>A0A914WNY8_9BILA</name>
<keyword evidence="3" id="KW-0862">Zinc</keyword>
<dbReference type="SUPFAM" id="SSF57850">
    <property type="entry name" value="RING/U-box"/>
    <property type="match status" value="1"/>
</dbReference>
<feature type="region of interest" description="Disordered" evidence="5">
    <location>
        <begin position="1"/>
        <end position="33"/>
    </location>
</feature>
<dbReference type="AlphaFoldDB" id="A0A914WNY8"/>
<dbReference type="PANTHER" id="PTHR46171">
    <property type="entry name" value="GH10160P"/>
    <property type="match status" value="1"/>
</dbReference>
<dbReference type="CDD" id="cd16472">
    <property type="entry name" value="RING-H2_RNF38-like"/>
    <property type="match status" value="1"/>
</dbReference>
<proteinExistence type="predicted"/>
<accession>A0A914WNY8</accession>
<dbReference type="GO" id="GO:0008270">
    <property type="term" value="F:zinc ion binding"/>
    <property type="evidence" value="ECO:0007669"/>
    <property type="project" value="UniProtKB-KW"/>
</dbReference>
<protein>
    <submittedName>
        <fullName evidence="8">RING-type domain-containing protein</fullName>
    </submittedName>
</protein>
<dbReference type="SMART" id="SM00744">
    <property type="entry name" value="RINGv"/>
    <property type="match status" value="1"/>
</dbReference>
<feature type="region of interest" description="Disordered" evidence="5">
    <location>
        <begin position="87"/>
        <end position="118"/>
    </location>
</feature>
<dbReference type="InterPro" id="IPR011016">
    <property type="entry name" value="Znf_RING-CH"/>
</dbReference>
<evidence type="ECO:0000313" key="7">
    <source>
        <dbReference type="Proteomes" id="UP000887566"/>
    </source>
</evidence>
<dbReference type="GO" id="GO:0061630">
    <property type="term" value="F:ubiquitin protein ligase activity"/>
    <property type="evidence" value="ECO:0007669"/>
    <property type="project" value="TreeGrafter"/>
</dbReference>
<feature type="region of interest" description="Disordered" evidence="5">
    <location>
        <begin position="303"/>
        <end position="328"/>
    </location>
</feature>
<dbReference type="Proteomes" id="UP000887566">
    <property type="component" value="Unplaced"/>
</dbReference>
<dbReference type="FunFam" id="3.30.40.10:FF:000024">
    <property type="entry name" value="RING finger protein 44 isoform X1"/>
    <property type="match status" value="1"/>
</dbReference>
<dbReference type="GO" id="GO:0016567">
    <property type="term" value="P:protein ubiquitination"/>
    <property type="evidence" value="ECO:0007669"/>
    <property type="project" value="TreeGrafter"/>
</dbReference>
<feature type="compositionally biased region" description="Polar residues" evidence="5">
    <location>
        <begin position="303"/>
        <end position="320"/>
    </location>
</feature>
<evidence type="ECO:0000256" key="2">
    <source>
        <dbReference type="ARBA" id="ARBA00022771"/>
    </source>
</evidence>
<keyword evidence="7" id="KW-1185">Reference proteome</keyword>
<evidence type="ECO:0000259" key="6">
    <source>
        <dbReference type="PROSITE" id="PS50089"/>
    </source>
</evidence>
<feature type="region of interest" description="Disordered" evidence="5">
    <location>
        <begin position="229"/>
        <end position="274"/>
    </location>
</feature>
<evidence type="ECO:0000256" key="3">
    <source>
        <dbReference type="ARBA" id="ARBA00022833"/>
    </source>
</evidence>
<reference evidence="8" key="1">
    <citation type="submission" date="2022-11" db="UniProtKB">
        <authorList>
            <consortium name="WormBaseParasite"/>
        </authorList>
    </citation>
    <scope>IDENTIFICATION</scope>
</reference>
<dbReference type="InterPro" id="IPR013083">
    <property type="entry name" value="Znf_RING/FYVE/PHD"/>
</dbReference>
<organism evidence="7 8">
    <name type="scientific">Plectus sambesii</name>
    <dbReference type="NCBI Taxonomy" id="2011161"/>
    <lineage>
        <taxon>Eukaryota</taxon>
        <taxon>Metazoa</taxon>
        <taxon>Ecdysozoa</taxon>
        <taxon>Nematoda</taxon>
        <taxon>Chromadorea</taxon>
        <taxon>Plectida</taxon>
        <taxon>Plectina</taxon>
        <taxon>Plectoidea</taxon>
        <taxon>Plectidae</taxon>
        <taxon>Plectus</taxon>
    </lineage>
</organism>
<dbReference type="Pfam" id="PF13639">
    <property type="entry name" value="zf-RING_2"/>
    <property type="match status" value="1"/>
</dbReference>
<keyword evidence="1" id="KW-0479">Metal-binding</keyword>
<dbReference type="InterPro" id="IPR001841">
    <property type="entry name" value="Znf_RING"/>
</dbReference>
<feature type="domain" description="RING-type" evidence="6">
    <location>
        <begin position="439"/>
        <end position="480"/>
    </location>
</feature>
<evidence type="ECO:0000256" key="4">
    <source>
        <dbReference type="PROSITE-ProRule" id="PRU00175"/>
    </source>
</evidence>
<dbReference type="PROSITE" id="PS50089">
    <property type="entry name" value="ZF_RING_2"/>
    <property type="match status" value="1"/>
</dbReference>
<evidence type="ECO:0000256" key="1">
    <source>
        <dbReference type="ARBA" id="ARBA00022723"/>
    </source>
</evidence>
<evidence type="ECO:0000313" key="8">
    <source>
        <dbReference type="WBParaSite" id="PSAMB.scaffold4623size14054.g24751.t1"/>
    </source>
</evidence>
<dbReference type="Gene3D" id="3.30.40.10">
    <property type="entry name" value="Zinc/RING finger domain, C3HC4 (zinc finger)"/>
    <property type="match status" value="1"/>
</dbReference>
<feature type="region of interest" description="Disordered" evidence="5">
    <location>
        <begin position="137"/>
        <end position="158"/>
    </location>
</feature>
<evidence type="ECO:0000256" key="5">
    <source>
        <dbReference type="SAM" id="MobiDB-lite"/>
    </source>
</evidence>
<sequence length="488" mass="54386">MPRGGRKQSSPILNLSPGLGSPPDSRRASPSYEEFREFLEQSAAGSSGHHATEPSLNMTESVELRLRNPLNLLSSLCAVRNSAADGKLEELPTHSRKRRRSQQQQQQEGVGAVAIVEEPPRTRSRLAHVALPSPPASRIARQGRRRTRPSWDAPIDGLPSSPMDAFSSSALQQRLFAAQHEASLVAAHAHHRYQTMTEVPTPTAPFPAMCCVGGARSHHCQLSRIPSQPADDVAAAHHQQRQSPQPSSSLHDSGARGRSQPAGVLQASSHAVQHHHQTHFRLPIVNLGSWLTPPVFQQPFGYHQQQTHSQNHPFDQQSTASDHEQHQHNVPLHAQAQRNSLSNATRRREQSHVQHSAFGSSVIPMVAPSAYPSELLVQMMAQMNESTIRLWENQDALMQVAERMSQQYLKQPKGMTKNEIDQLPCYRFSRSEPDEQAVCVVCQTDFEQRQNIRALPCNHVFHAKCVDKWLKNNRTCPICRCDVAESLK</sequence>
<keyword evidence="2 4" id="KW-0863">Zinc-finger</keyword>
<dbReference type="WBParaSite" id="PSAMB.scaffold4623size14054.g24751.t1">
    <property type="protein sequence ID" value="PSAMB.scaffold4623size14054.g24751.t1"/>
    <property type="gene ID" value="PSAMB.scaffold4623size14054.g24751"/>
</dbReference>